<keyword evidence="2" id="KW-1185">Reference proteome</keyword>
<protein>
    <submittedName>
        <fullName evidence="1">Uncharacterized protein</fullName>
    </submittedName>
</protein>
<dbReference type="AlphaFoldDB" id="A0A5B7E3D5"/>
<dbReference type="Proteomes" id="UP000324222">
    <property type="component" value="Unassembled WGS sequence"/>
</dbReference>
<name>A0A5B7E3D5_PORTR</name>
<proteinExistence type="predicted"/>
<dbReference type="EMBL" id="VSRR010001783">
    <property type="protein sequence ID" value="MPC27656.1"/>
    <property type="molecule type" value="Genomic_DNA"/>
</dbReference>
<reference evidence="1 2" key="1">
    <citation type="submission" date="2019-05" db="EMBL/GenBank/DDBJ databases">
        <title>Another draft genome of Portunus trituberculatus and its Hox gene families provides insights of decapod evolution.</title>
        <authorList>
            <person name="Jeong J.-H."/>
            <person name="Song I."/>
            <person name="Kim S."/>
            <person name="Choi T."/>
            <person name="Kim D."/>
            <person name="Ryu S."/>
            <person name="Kim W."/>
        </authorList>
    </citation>
    <scope>NUCLEOTIDE SEQUENCE [LARGE SCALE GENOMIC DNA]</scope>
    <source>
        <tissue evidence="1">Muscle</tissue>
    </source>
</reference>
<sequence length="24" mass="3043">MMGFHIPFTYYLVILYRFRNLCED</sequence>
<evidence type="ECO:0000313" key="1">
    <source>
        <dbReference type="EMBL" id="MPC27656.1"/>
    </source>
</evidence>
<evidence type="ECO:0000313" key="2">
    <source>
        <dbReference type="Proteomes" id="UP000324222"/>
    </source>
</evidence>
<organism evidence="1 2">
    <name type="scientific">Portunus trituberculatus</name>
    <name type="common">Swimming crab</name>
    <name type="synonym">Neptunus trituberculatus</name>
    <dbReference type="NCBI Taxonomy" id="210409"/>
    <lineage>
        <taxon>Eukaryota</taxon>
        <taxon>Metazoa</taxon>
        <taxon>Ecdysozoa</taxon>
        <taxon>Arthropoda</taxon>
        <taxon>Crustacea</taxon>
        <taxon>Multicrustacea</taxon>
        <taxon>Malacostraca</taxon>
        <taxon>Eumalacostraca</taxon>
        <taxon>Eucarida</taxon>
        <taxon>Decapoda</taxon>
        <taxon>Pleocyemata</taxon>
        <taxon>Brachyura</taxon>
        <taxon>Eubrachyura</taxon>
        <taxon>Portunoidea</taxon>
        <taxon>Portunidae</taxon>
        <taxon>Portuninae</taxon>
        <taxon>Portunus</taxon>
    </lineage>
</organism>
<comment type="caution">
    <text evidence="1">The sequence shown here is derived from an EMBL/GenBank/DDBJ whole genome shotgun (WGS) entry which is preliminary data.</text>
</comment>
<gene>
    <name evidence="1" type="ORF">E2C01_020834</name>
</gene>
<accession>A0A5B7E3D5</accession>